<evidence type="ECO:0000256" key="2">
    <source>
        <dbReference type="ARBA" id="ARBA00022670"/>
    </source>
</evidence>
<comment type="caution">
    <text evidence="9">The sequence shown here is derived from an EMBL/GenBank/DDBJ whole genome shotgun (WGS) entry which is preliminary data.</text>
</comment>
<dbReference type="InterPro" id="IPR036590">
    <property type="entry name" value="SRAP-like"/>
</dbReference>
<keyword evidence="5" id="KW-0190">Covalent protein-DNA linkage</keyword>
<name>A0A4R3JM64_9RHOB</name>
<evidence type="ECO:0000313" key="10">
    <source>
        <dbReference type="Proteomes" id="UP000295696"/>
    </source>
</evidence>
<dbReference type="Gene3D" id="3.90.1680.10">
    <property type="entry name" value="SOS response associated peptidase-like"/>
    <property type="match status" value="1"/>
</dbReference>
<dbReference type="PANTHER" id="PTHR13604:SF0">
    <property type="entry name" value="ABASIC SITE PROCESSING PROTEIN HMCES"/>
    <property type="match status" value="1"/>
</dbReference>
<dbReference type="PANTHER" id="PTHR13604">
    <property type="entry name" value="DC12-RELATED"/>
    <property type="match status" value="1"/>
</dbReference>
<evidence type="ECO:0000313" key="9">
    <source>
        <dbReference type="EMBL" id="TCS67466.1"/>
    </source>
</evidence>
<dbReference type="GO" id="GO:0003697">
    <property type="term" value="F:single-stranded DNA binding"/>
    <property type="evidence" value="ECO:0007669"/>
    <property type="project" value="InterPro"/>
</dbReference>
<dbReference type="OrthoDB" id="9782620at2"/>
<keyword evidence="6" id="KW-0238">DNA-binding</keyword>
<dbReference type="EMBL" id="SLZU01000001">
    <property type="protein sequence ID" value="TCS67466.1"/>
    <property type="molecule type" value="Genomic_DNA"/>
</dbReference>
<evidence type="ECO:0000256" key="6">
    <source>
        <dbReference type="ARBA" id="ARBA00023125"/>
    </source>
</evidence>
<dbReference type="Pfam" id="PF02586">
    <property type="entry name" value="SRAP"/>
    <property type="match status" value="1"/>
</dbReference>
<dbReference type="GO" id="GO:0006508">
    <property type="term" value="P:proteolysis"/>
    <property type="evidence" value="ECO:0007669"/>
    <property type="project" value="UniProtKB-KW"/>
</dbReference>
<dbReference type="GO" id="GO:0008233">
    <property type="term" value="F:peptidase activity"/>
    <property type="evidence" value="ECO:0007669"/>
    <property type="project" value="UniProtKB-KW"/>
</dbReference>
<dbReference type="Proteomes" id="UP000295696">
    <property type="component" value="Unassembled WGS sequence"/>
</dbReference>
<evidence type="ECO:0000256" key="5">
    <source>
        <dbReference type="ARBA" id="ARBA00023124"/>
    </source>
</evidence>
<protein>
    <recommendedName>
        <fullName evidence="8">Abasic site processing protein</fullName>
        <ecNumber evidence="8">3.4.-.-</ecNumber>
    </recommendedName>
</protein>
<evidence type="ECO:0000256" key="8">
    <source>
        <dbReference type="RuleBase" id="RU364100"/>
    </source>
</evidence>
<keyword evidence="7" id="KW-0456">Lyase</keyword>
<sequence>MCNLYSNTTAAQAMRQMFDVTAGLDRTGNAEPLPAIFPKHMAPVVRLTEEGREMLPLSWGFRTTNKSKKTGNLIMPSAWNNARADKLRSAGLWKDAFLNRRCLVPASSFCEAKGRNPATYHWFALKGDDPRPPFAFAGMWTRSRYMTKDGPEECETYTIITTTANDVVRPVHPDRMPVILKPGDHATWLEADADAAFDLLEPYPAEEMHIVRSGEGEKSDPVD</sequence>
<proteinExistence type="inferred from homology"/>
<reference evidence="9 10" key="1">
    <citation type="submission" date="2019-03" db="EMBL/GenBank/DDBJ databases">
        <title>Genomic Encyclopedia of Type Strains, Phase IV (KMG-IV): sequencing the most valuable type-strain genomes for metagenomic binning, comparative biology and taxonomic classification.</title>
        <authorList>
            <person name="Goeker M."/>
        </authorList>
    </citation>
    <scope>NUCLEOTIDE SEQUENCE [LARGE SCALE GENOMIC DNA]</scope>
    <source>
        <strain evidence="9 10">DSM 104836</strain>
    </source>
</reference>
<dbReference type="GO" id="GO:0106300">
    <property type="term" value="P:protein-DNA covalent cross-linking repair"/>
    <property type="evidence" value="ECO:0007669"/>
    <property type="project" value="InterPro"/>
</dbReference>
<evidence type="ECO:0000256" key="1">
    <source>
        <dbReference type="ARBA" id="ARBA00008136"/>
    </source>
</evidence>
<evidence type="ECO:0000256" key="4">
    <source>
        <dbReference type="ARBA" id="ARBA00022801"/>
    </source>
</evidence>
<dbReference type="RefSeq" id="WP_132241572.1">
    <property type="nucleotide sequence ID" value="NZ_SLZU01000001.1"/>
</dbReference>
<dbReference type="EC" id="3.4.-.-" evidence="8"/>
<dbReference type="InterPro" id="IPR003738">
    <property type="entry name" value="SRAP"/>
</dbReference>
<keyword evidence="2 8" id="KW-0645">Protease</keyword>
<accession>A0A4R3JM64</accession>
<organism evidence="9 10">
    <name type="scientific">Primorskyibacter sedentarius</name>
    <dbReference type="NCBI Taxonomy" id="745311"/>
    <lineage>
        <taxon>Bacteria</taxon>
        <taxon>Pseudomonadati</taxon>
        <taxon>Pseudomonadota</taxon>
        <taxon>Alphaproteobacteria</taxon>
        <taxon>Rhodobacterales</taxon>
        <taxon>Roseobacteraceae</taxon>
        <taxon>Primorskyibacter</taxon>
    </lineage>
</organism>
<evidence type="ECO:0000256" key="3">
    <source>
        <dbReference type="ARBA" id="ARBA00022763"/>
    </source>
</evidence>
<dbReference type="GO" id="GO:0016829">
    <property type="term" value="F:lyase activity"/>
    <property type="evidence" value="ECO:0007669"/>
    <property type="project" value="UniProtKB-KW"/>
</dbReference>
<dbReference type="AlphaFoldDB" id="A0A4R3JM64"/>
<keyword evidence="4 8" id="KW-0378">Hydrolase</keyword>
<gene>
    <name evidence="9" type="ORF">EDD52_101567</name>
</gene>
<evidence type="ECO:0000256" key="7">
    <source>
        <dbReference type="ARBA" id="ARBA00023239"/>
    </source>
</evidence>
<comment type="similarity">
    <text evidence="1 8">Belongs to the SOS response-associated peptidase family.</text>
</comment>
<dbReference type="SUPFAM" id="SSF143081">
    <property type="entry name" value="BB1717-like"/>
    <property type="match status" value="1"/>
</dbReference>
<keyword evidence="10" id="KW-1185">Reference proteome</keyword>
<keyword evidence="3" id="KW-0227">DNA damage</keyword>